<dbReference type="Proteomes" id="UP000241436">
    <property type="component" value="Unassembled WGS sequence"/>
</dbReference>
<keyword evidence="4" id="KW-1185">Reference proteome</keyword>
<dbReference type="EMBL" id="NVQC01000036">
    <property type="protein sequence ID" value="PTL35000.1"/>
    <property type="molecule type" value="Genomic_DNA"/>
</dbReference>
<evidence type="ECO:0000313" key="4">
    <source>
        <dbReference type="Proteomes" id="UP000241436"/>
    </source>
</evidence>
<dbReference type="AlphaFoldDB" id="A0A2T4TV60"/>
<feature type="region of interest" description="Disordered" evidence="2">
    <location>
        <begin position="128"/>
        <end position="167"/>
    </location>
</feature>
<dbReference type="RefSeq" id="WP_107563973.1">
    <property type="nucleotide sequence ID" value="NZ_NVQC01000036.1"/>
</dbReference>
<organism evidence="3 4">
    <name type="scientific">Candidatus Methylomirabilis limnetica</name>
    <dbReference type="NCBI Taxonomy" id="2033718"/>
    <lineage>
        <taxon>Bacteria</taxon>
        <taxon>Candidatus Methylomirabilota</taxon>
        <taxon>Candidatus Methylomirabilia</taxon>
        <taxon>Candidatus Methylomirabilales</taxon>
        <taxon>Candidatus Methylomirabilaceae</taxon>
        <taxon>Candidatus Methylomirabilis</taxon>
    </lineage>
</organism>
<keyword evidence="1" id="KW-0175">Coiled coil</keyword>
<name>A0A2T4TV60_9BACT</name>
<sequence>MKVALLKEPMRIPVTDPDSLMDHSKIMMLRAKCQTMTDIALEKSQRLADHAEFMAKKAKLALEHVELELEQLEKQEHDAITDFFQKVRSTHPVLKTLRERYGKGVSFIFDSDNKDVWIMALFNSDAPPILSDDDFPGTPFEEDDAGDDDDHGDEKVRGLDSDTDASA</sequence>
<accession>A0A2T4TV60</accession>
<proteinExistence type="predicted"/>
<feature type="compositionally biased region" description="Acidic residues" evidence="2">
    <location>
        <begin position="131"/>
        <end position="151"/>
    </location>
</feature>
<evidence type="ECO:0000256" key="2">
    <source>
        <dbReference type="SAM" id="MobiDB-lite"/>
    </source>
</evidence>
<protein>
    <submittedName>
        <fullName evidence="3">Uncharacterized protein</fullName>
    </submittedName>
</protein>
<reference evidence="4" key="2">
    <citation type="journal article" date="2018" name="Environ. Microbiol.">
        <title>Bloom of a denitrifying methanotroph, 'Candidatus Methylomirabilis limnetica', in a deep stratified lake.</title>
        <authorList>
            <person name="Graf J.S."/>
            <person name="Mayr M.J."/>
            <person name="Marchant H.K."/>
            <person name="Tienken D."/>
            <person name="Hach P.F."/>
            <person name="Brand A."/>
            <person name="Schubert C.J."/>
            <person name="Kuypers M.M."/>
            <person name="Milucka J."/>
        </authorList>
    </citation>
    <scope>NUCLEOTIDE SEQUENCE [LARGE SCALE GENOMIC DNA]</scope>
    <source>
        <strain evidence="4">Zug</strain>
    </source>
</reference>
<comment type="caution">
    <text evidence="3">The sequence shown here is derived from an EMBL/GenBank/DDBJ whole genome shotgun (WGS) entry which is preliminary data.</text>
</comment>
<gene>
    <name evidence="3" type="ORF">CLG94_12330</name>
</gene>
<evidence type="ECO:0000256" key="1">
    <source>
        <dbReference type="SAM" id="Coils"/>
    </source>
</evidence>
<evidence type="ECO:0000313" key="3">
    <source>
        <dbReference type="EMBL" id="PTL35000.1"/>
    </source>
</evidence>
<feature type="coiled-coil region" evidence="1">
    <location>
        <begin position="55"/>
        <end position="82"/>
    </location>
</feature>
<reference evidence="3 4" key="1">
    <citation type="submission" date="2017-09" db="EMBL/GenBank/DDBJ databases">
        <title>Bloom of a denitrifying methanotroph, Candidatus Methylomirabilis limnetica, in a deep stratified lake.</title>
        <authorList>
            <person name="Graf J.S."/>
            <person name="Marchant H.K."/>
            <person name="Tienken D."/>
            <person name="Hach P.F."/>
            <person name="Brand A."/>
            <person name="Schubert C.J."/>
            <person name="Kuypers M.M."/>
            <person name="Milucka J."/>
        </authorList>
    </citation>
    <scope>NUCLEOTIDE SEQUENCE [LARGE SCALE GENOMIC DNA]</scope>
    <source>
        <strain evidence="3 4">Zug</strain>
    </source>
</reference>